<sequence>MDAVRRIRVNDSLEFDYQQEFSLLDALEARAVPVLHSCRGGYCGCCKVRLSEGRVSWHQDSLVPLQDDEILCCCCTPLTAIAINVPEC</sequence>
<organism evidence="2 3">
    <name type="scientific">Proteobacteria bacterium 228</name>
    <dbReference type="NCBI Taxonomy" id="2083153"/>
    <lineage>
        <taxon>Bacteria</taxon>
        <taxon>Pseudomonadati</taxon>
        <taxon>Pseudomonadota</taxon>
    </lineage>
</organism>
<dbReference type="InterPro" id="IPR012675">
    <property type="entry name" value="Beta-grasp_dom_sf"/>
</dbReference>
<dbReference type="InterPro" id="IPR001041">
    <property type="entry name" value="2Fe-2S_ferredoxin-type"/>
</dbReference>
<dbReference type="Gene3D" id="3.10.20.30">
    <property type="match status" value="1"/>
</dbReference>
<protein>
    <submittedName>
        <fullName evidence="2">Ferredoxin</fullName>
    </submittedName>
</protein>
<name>A0A2S5KNC0_9PROT</name>
<dbReference type="SUPFAM" id="SSF54292">
    <property type="entry name" value="2Fe-2S ferredoxin-like"/>
    <property type="match status" value="1"/>
</dbReference>
<gene>
    <name evidence="2" type="ORF">C4K68_16120</name>
</gene>
<dbReference type="PANTHER" id="PTHR30212">
    <property type="entry name" value="PROTEIN YIIM"/>
    <property type="match status" value="1"/>
</dbReference>
<evidence type="ECO:0000313" key="2">
    <source>
        <dbReference type="EMBL" id="PPC76311.1"/>
    </source>
</evidence>
<reference evidence="2 3" key="1">
    <citation type="submission" date="2018-02" db="EMBL/GenBank/DDBJ databases">
        <title>novel marine gammaproteobacteria from coastal saline agro ecosystem.</title>
        <authorList>
            <person name="Krishnan R."/>
            <person name="Ramesh Kumar N."/>
        </authorList>
    </citation>
    <scope>NUCLEOTIDE SEQUENCE [LARGE SCALE GENOMIC DNA]</scope>
    <source>
        <strain evidence="2 3">228</strain>
    </source>
</reference>
<evidence type="ECO:0000313" key="3">
    <source>
        <dbReference type="Proteomes" id="UP000238196"/>
    </source>
</evidence>
<feature type="domain" description="2Fe-2S ferredoxin-type" evidence="1">
    <location>
        <begin position="5"/>
        <end position="88"/>
    </location>
</feature>
<dbReference type="InterPro" id="IPR036010">
    <property type="entry name" value="2Fe-2S_ferredoxin-like_sf"/>
</dbReference>
<dbReference type="CDD" id="cd00207">
    <property type="entry name" value="fer2"/>
    <property type="match status" value="1"/>
</dbReference>
<comment type="caution">
    <text evidence="2">The sequence shown here is derived from an EMBL/GenBank/DDBJ whole genome shotgun (WGS) entry which is preliminary data.</text>
</comment>
<dbReference type="InterPro" id="IPR052353">
    <property type="entry name" value="Benzoxazolinone_Detox_Enz"/>
</dbReference>
<dbReference type="Proteomes" id="UP000238196">
    <property type="component" value="Unassembled WGS sequence"/>
</dbReference>
<dbReference type="NCBIfam" id="NF007985">
    <property type="entry name" value="PRK10713.1"/>
    <property type="match status" value="1"/>
</dbReference>
<dbReference type="AlphaFoldDB" id="A0A2S5KNC0"/>
<accession>A0A2S5KNC0</accession>
<dbReference type="EMBL" id="PRLP01000054">
    <property type="protein sequence ID" value="PPC76311.1"/>
    <property type="molecule type" value="Genomic_DNA"/>
</dbReference>
<dbReference type="OrthoDB" id="9796486at2"/>
<dbReference type="GO" id="GO:0051536">
    <property type="term" value="F:iron-sulfur cluster binding"/>
    <property type="evidence" value="ECO:0007669"/>
    <property type="project" value="InterPro"/>
</dbReference>
<evidence type="ECO:0000259" key="1">
    <source>
        <dbReference type="PROSITE" id="PS51085"/>
    </source>
</evidence>
<dbReference type="PROSITE" id="PS51085">
    <property type="entry name" value="2FE2S_FER_2"/>
    <property type="match status" value="1"/>
</dbReference>
<dbReference type="Pfam" id="PF00111">
    <property type="entry name" value="Fer2"/>
    <property type="match status" value="1"/>
</dbReference>
<proteinExistence type="predicted"/>
<dbReference type="PANTHER" id="PTHR30212:SF2">
    <property type="entry name" value="PROTEIN YIIM"/>
    <property type="match status" value="1"/>
</dbReference>